<keyword evidence="3" id="KW-1185">Reference proteome</keyword>
<dbReference type="EMBL" id="MNAD01001096">
    <property type="protein sequence ID" value="OJT07975.1"/>
    <property type="molecule type" value="Genomic_DNA"/>
</dbReference>
<dbReference type="OMA" id="QTPEFGI"/>
<dbReference type="Proteomes" id="UP000184267">
    <property type="component" value="Unassembled WGS sequence"/>
</dbReference>
<dbReference type="CDD" id="cd07379">
    <property type="entry name" value="MPP_239FB"/>
    <property type="match status" value="1"/>
</dbReference>
<dbReference type="Pfam" id="PF00149">
    <property type="entry name" value="Metallophos"/>
    <property type="match status" value="1"/>
</dbReference>
<dbReference type="InterPro" id="IPR004843">
    <property type="entry name" value="Calcineurin-like_PHP"/>
</dbReference>
<dbReference type="AlphaFoldDB" id="A0A1M2VK47"/>
<comment type="caution">
    <text evidence="2">The sequence shown here is derived from an EMBL/GenBank/DDBJ whole genome shotgun (WGS) entry which is preliminary data.</text>
</comment>
<feature type="domain" description="Calcineurin-like phosphoesterase" evidence="1">
    <location>
        <begin position="13"/>
        <end position="190"/>
    </location>
</feature>
<proteinExistence type="predicted"/>
<dbReference type="InterPro" id="IPR051693">
    <property type="entry name" value="UPF0046_metallophosphoest"/>
</dbReference>
<dbReference type="GO" id="GO:0016787">
    <property type="term" value="F:hydrolase activity"/>
    <property type="evidence" value="ECO:0007669"/>
    <property type="project" value="InterPro"/>
</dbReference>
<evidence type="ECO:0000313" key="2">
    <source>
        <dbReference type="EMBL" id="OJT07975.1"/>
    </source>
</evidence>
<name>A0A1M2VK47_TRAPU</name>
<sequence>MDGARRNPEDPVIRVVCISDTHNAHDRLPPLPKGDILIHAGDLTNTGTELEVRKAVHWLDRAPHRYKVFIAGNHDTALANPVTRAAILADYPDVIYLEDNSVMLEPVAGRLVTLYGTPRTPRRGPRGRGVFQYWHREERWMRAIPTRTDILVTHGPPQHHRDVAGLGCNRLRYELWRVRPRLHVFGHVHAGRGVERATWLPVQDMYEALCRRREGYGWRAVLKIVFAALLRVVAPTHDTHFRRTGYRGESLLVNASSMTGWARDADMQEPIVVELALPALMEKARQSNSRMRNFQRKGNLYSPKESWMPQLSSSASALSAQHSRDIELRATSINTE</sequence>
<reference evidence="2 3" key="1">
    <citation type="submission" date="2016-10" db="EMBL/GenBank/DDBJ databases">
        <title>Genome sequence of the basidiomycete white-rot fungus Trametes pubescens.</title>
        <authorList>
            <person name="Makela M.R."/>
            <person name="Granchi Z."/>
            <person name="Peng M."/>
            <person name="De Vries R.P."/>
            <person name="Grigoriev I."/>
            <person name="Riley R."/>
            <person name="Hilden K."/>
        </authorList>
    </citation>
    <scope>NUCLEOTIDE SEQUENCE [LARGE SCALE GENOMIC DNA]</scope>
    <source>
        <strain evidence="2 3">FBCC735</strain>
    </source>
</reference>
<dbReference type="PANTHER" id="PTHR12905">
    <property type="entry name" value="METALLOPHOSPHOESTERASE"/>
    <property type="match status" value="1"/>
</dbReference>
<organism evidence="2 3">
    <name type="scientific">Trametes pubescens</name>
    <name type="common">White-rot fungus</name>
    <dbReference type="NCBI Taxonomy" id="154538"/>
    <lineage>
        <taxon>Eukaryota</taxon>
        <taxon>Fungi</taxon>
        <taxon>Dikarya</taxon>
        <taxon>Basidiomycota</taxon>
        <taxon>Agaricomycotina</taxon>
        <taxon>Agaricomycetes</taxon>
        <taxon>Polyporales</taxon>
        <taxon>Polyporaceae</taxon>
        <taxon>Trametes</taxon>
    </lineage>
</organism>
<evidence type="ECO:0000259" key="1">
    <source>
        <dbReference type="Pfam" id="PF00149"/>
    </source>
</evidence>
<dbReference type="OrthoDB" id="630188at2759"/>
<protein>
    <recommendedName>
        <fullName evidence="1">Calcineurin-like phosphoesterase domain-containing protein</fullName>
    </recommendedName>
</protein>
<gene>
    <name evidence="2" type="ORF">TRAPUB_1125</name>
</gene>
<evidence type="ECO:0000313" key="3">
    <source>
        <dbReference type="Proteomes" id="UP000184267"/>
    </source>
</evidence>
<dbReference type="PANTHER" id="PTHR12905:SF28">
    <property type="entry name" value="RHAMNOGALACTURONATE LYASE C-RELATED"/>
    <property type="match status" value="1"/>
</dbReference>
<dbReference type="InterPro" id="IPR029052">
    <property type="entry name" value="Metallo-depent_PP-like"/>
</dbReference>
<accession>A0A1M2VK47</accession>
<dbReference type="Gene3D" id="3.60.21.10">
    <property type="match status" value="1"/>
</dbReference>
<dbReference type="SUPFAM" id="SSF56300">
    <property type="entry name" value="Metallo-dependent phosphatases"/>
    <property type="match status" value="1"/>
</dbReference>